<name>A0A0W0U799_9GAMM</name>
<feature type="domain" description="HAMP" evidence="1">
    <location>
        <begin position="591"/>
        <end position="634"/>
    </location>
</feature>
<dbReference type="GO" id="GO:0016020">
    <property type="term" value="C:membrane"/>
    <property type="evidence" value="ECO:0007669"/>
    <property type="project" value="InterPro"/>
</dbReference>
<dbReference type="RefSeq" id="WP_058443623.1">
    <property type="nucleotide sequence ID" value="NZ_CAAAHT010000025.1"/>
</dbReference>
<reference evidence="2 3" key="1">
    <citation type="submission" date="2015-11" db="EMBL/GenBank/DDBJ databases">
        <title>Genomic analysis of 38 Legionella species identifies large and diverse effector repertoires.</title>
        <authorList>
            <person name="Burstein D."/>
            <person name="Amaro F."/>
            <person name="Zusman T."/>
            <person name="Lifshitz Z."/>
            <person name="Cohen O."/>
            <person name="Gilbert J.A."/>
            <person name="Pupko T."/>
            <person name="Shuman H.A."/>
            <person name="Segal G."/>
        </authorList>
    </citation>
    <scope>NUCLEOTIDE SEQUENCE [LARGE SCALE GENOMIC DNA]</scope>
    <source>
        <strain evidence="2 3">WO-44C</strain>
    </source>
</reference>
<organism evidence="2 3">
    <name type="scientific">Legionella feeleii</name>
    <dbReference type="NCBI Taxonomy" id="453"/>
    <lineage>
        <taxon>Bacteria</taxon>
        <taxon>Pseudomonadati</taxon>
        <taxon>Pseudomonadota</taxon>
        <taxon>Gammaproteobacteria</taxon>
        <taxon>Legionellales</taxon>
        <taxon>Legionellaceae</taxon>
        <taxon>Legionella</taxon>
    </lineage>
</organism>
<accession>A0A0W0U799</accession>
<evidence type="ECO:0000313" key="2">
    <source>
        <dbReference type="EMBL" id="KTD03658.1"/>
    </source>
</evidence>
<proteinExistence type="predicted"/>
<evidence type="ECO:0000259" key="1">
    <source>
        <dbReference type="PROSITE" id="PS50885"/>
    </source>
</evidence>
<sequence length="1879" mass="211737">MHVFSAMQEPYTKVKATVDKFKTLGLSKKCNEIRHTLTMLLTNPEIMSEQLAEKLLPSAKGVPYHINSSDPEQVVVLKKLINMLFNIEKMLQDLERINLSETASLTELIALAPKIARSLYCVVNQVYEAIQLINHSNASVQAIFGPYFNQLKQKMAPLLEQLRQFTPSGTILDQNWGEVFGKAVEFLPKEHITPDEVSFNALGQAVFNIPDYFKQLQTMLESGSLFPEPDLSIDPSNPALLKQKEKREKEANAFVANLDSMAVKTWSQGLGIEYVAAIGRLAGFLKDHTKALVQTAIPTSKAAYLRLEEALLDFKRKVLPAIIDELEVLEITLGLKPGLLVEPALNAATTYYNKLIETLNTKIEEARVKADNVGVKAFLYVTEKDEDKLELGTKFEVGEKVAHLIDETFVAQRISRQNARLDAAREKMYEVQDIAKAAESFFAKISTRPEKLTIEERQELAFLYQQFQPYMVARDPRLDAEIVGYLNLTEQEKERLSQGAASVSPIPEGQSFLRSVSEYGFRLVGNTLFDRILKQDTGVMSAINREIATVATQIDLIKSSQAQVKASSYERVGKKTALEVISDSNWLKPDTAAENLSSGQLNKKIAELGDQLDELAQAKNAFSTFIDSLNEVAKGNKPLSGVDEETKEQLRKQYAQFQKYMFLEENEFLHQWDKQIVQALMQDKPQVEDVRPVTTAEVLELEKVIAGNMAAIQKRFEQGKELYLQQLQEKLKERPVSPIILKPSRDLSKGTLLAQANAAKLSGEFDKSIQKAIEFLQKNLAAEVASGLRQVPGLPYQIAANDASVTVFYKTVFNYFYSLIDNTIQKAVGFLRDNLSTGLVAELGLSDTGGVKPYQLKETDSSQVSLYKNVINSLCYLRDAVVAVEKQAGHQYTESTLSRALFLGQTGLGVASPAKNMAGALANVANNPQFEALVKILPKELAEFFEKAKLTTTQQMSEAAAKAKVDPRFAVMLQDIPKEVTEYLQHTDDPCLIPKVIDWLEHRILNFFENTPVEQLEARFNEFEQEFIRFIQDLEAKGLTKTPVTEDGVLVDKILVALHKVKVQIKVELGEIDNLLGDQWSAPKGEEAEEQVAGSLQKLDACFAKYAKPGIPLTHPDQETIKECYEELKPYLAQVDKNYYTKDLLNDSPNYEQVLRKILIQDRTKLIAAIKENRMNRIFHYVLSEGTPALKEVMGALTANIIAQSEPVEMTVEKSDAMKREEALQEIIKGVRSFPTPANDSPEARQIAQDKEVLISALQGMAPFLVKVTPTPKDVQNLLNAVKEVYAALFNVGVGSHELFLEKMQDFRVAWESVVLLADEAEFSLGLKPGVLSSAVNDPVEKFYRGFITSVKTKYSDQDVLKLLGDLNPISIRIANEERRLKHLEETAGSEITATRKMEISISRERLAYLAELKLEKEADKSKRFEQFKEVNYEKIINEEILPLVNQKMGVYADQFFHDVRLLYDERRESMLQDIDLGTSVEAAIREKINSVFGELMTPSPEQSPGNPLQTIRKTYAQLNADYQAIQEIRKQFASAKNNPLMKEILAKFDAFEEEVKNFANKEFPRGNESEQAVYRAQLQEHALFVRSFRDRLGNYQLLVNKENMHNYEELQGEKQNLLDKSPRERNAGMQQKLDYLNTYEKRLVEKCEQGSRHEVAGDINAFVKALNLYDALVEVSGNNRKLMAQLQEEIPKLTKPADIKKLEMKKQQLAIAQDIENIIRHPEMPIEQKIKVLKQFMVNDSKDNKAVYTGDFGKIIEENLSVVNKFSAVEERKFSFFSSHSSGSYVSNITPESLLPKIEKKIAEFEGKNDKSSIHKREVLKAAQQMLRDGSGSREELAQVIRRYPEYDSGIGPSDTKKLAQQAMSCLDTQVKQAGLGS</sequence>
<dbReference type="Proteomes" id="UP000054698">
    <property type="component" value="Unassembled WGS sequence"/>
</dbReference>
<dbReference type="OrthoDB" id="5634533at2"/>
<dbReference type="PATRIC" id="fig|453.4.peg.438"/>
<dbReference type="GO" id="GO:0007165">
    <property type="term" value="P:signal transduction"/>
    <property type="evidence" value="ECO:0007669"/>
    <property type="project" value="InterPro"/>
</dbReference>
<gene>
    <name evidence="2" type="ORF">Lfee_0404</name>
</gene>
<dbReference type="InterPro" id="IPR003660">
    <property type="entry name" value="HAMP_dom"/>
</dbReference>
<comment type="caution">
    <text evidence="2">The sequence shown here is derived from an EMBL/GenBank/DDBJ whole genome shotgun (WGS) entry which is preliminary data.</text>
</comment>
<keyword evidence="3" id="KW-1185">Reference proteome</keyword>
<protein>
    <submittedName>
        <fullName evidence="2">Protein SidH</fullName>
    </submittedName>
</protein>
<evidence type="ECO:0000313" key="3">
    <source>
        <dbReference type="Proteomes" id="UP000054698"/>
    </source>
</evidence>
<dbReference type="PROSITE" id="PS50885">
    <property type="entry name" value="HAMP"/>
    <property type="match status" value="1"/>
</dbReference>
<dbReference type="EMBL" id="LNYB01000014">
    <property type="protein sequence ID" value="KTD03658.1"/>
    <property type="molecule type" value="Genomic_DNA"/>
</dbReference>